<dbReference type="AlphaFoldDB" id="A0ABC9D7V9"/>
<reference evidence="2" key="1">
    <citation type="submission" date="2024-10" db="EMBL/GenBank/DDBJ databases">
        <authorList>
            <person name="Ryan C."/>
        </authorList>
    </citation>
    <scope>NUCLEOTIDE SEQUENCE [LARGE SCALE GENOMIC DNA]</scope>
</reference>
<proteinExistence type="predicted"/>
<dbReference type="Proteomes" id="UP001497457">
    <property type="component" value="Chromosome 31b"/>
</dbReference>
<feature type="region of interest" description="Disordered" evidence="1">
    <location>
        <begin position="75"/>
        <end position="131"/>
    </location>
</feature>
<evidence type="ECO:0000313" key="3">
    <source>
        <dbReference type="Proteomes" id="UP001497457"/>
    </source>
</evidence>
<gene>
    <name evidence="2" type="ORF">URODEC1_LOCUS82684</name>
</gene>
<evidence type="ECO:0000256" key="1">
    <source>
        <dbReference type="SAM" id="MobiDB-lite"/>
    </source>
</evidence>
<accession>A0ABC9D7V9</accession>
<organism evidence="2 3">
    <name type="scientific">Urochloa decumbens</name>
    <dbReference type="NCBI Taxonomy" id="240449"/>
    <lineage>
        <taxon>Eukaryota</taxon>
        <taxon>Viridiplantae</taxon>
        <taxon>Streptophyta</taxon>
        <taxon>Embryophyta</taxon>
        <taxon>Tracheophyta</taxon>
        <taxon>Spermatophyta</taxon>
        <taxon>Magnoliopsida</taxon>
        <taxon>Liliopsida</taxon>
        <taxon>Poales</taxon>
        <taxon>Poaceae</taxon>
        <taxon>PACMAD clade</taxon>
        <taxon>Panicoideae</taxon>
        <taxon>Panicodae</taxon>
        <taxon>Paniceae</taxon>
        <taxon>Melinidinae</taxon>
        <taxon>Urochloa</taxon>
    </lineage>
</organism>
<name>A0ABC9D7V9_9POAL</name>
<evidence type="ECO:0000313" key="2">
    <source>
        <dbReference type="EMBL" id="CAL5033467.1"/>
    </source>
</evidence>
<dbReference type="EMBL" id="OZ075141">
    <property type="protein sequence ID" value="CAL5033467.1"/>
    <property type="molecule type" value="Genomic_DNA"/>
</dbReference>
<feature type="compositionally biased region" description="Polar residues" evidence="1">
    <location>
        <begin position="84"/>
        <end position="99"/>
    </location>
</feature>
<keyword evidence="3" id="KW-1185">Reference proteome</keyword>
<sequence length="199" mass="21724">MATMPLATITTSCEQLKVPPLDMTTKRMVQQVDTCSEDVVLVEDASDDEEVVPTPIENPIFLITIEDVPTHSTGVVKEEESRLTNDPLTEGGSSPTITALNGEDVGGHPILPPSSTSMTARRRRKSYDTTSLRRSARLAQRGVLKDLGIIGSDGSINDDVIQDYADRLKDILPPDHLKPLARLKGRAFLDLLVEVSCFL</sequence>
<protein>
    <submittedName>
        <fullName evidence="2">Uncharacterized protein</fullName>
    </submittedName>
</protein>